<dbReference type="HOGENOM" id="CLU_1213765_0_0_9"/>
<keyword evidence="2" id="KW-1185">Reference proteome</keyword>
<dbReference type="InterPro" id="IPR001920">
    <property type="entry name" value="Asp/Glu_race"/>
</dbReference>
<dbReference type="RefSeq" id="WP_008902391.1">
    <property type="nucleotide sequence ID" value="NZ_GL397071.1"/>
</dbReference>
<comment type="caution">
    <text evidence="1">The sequence shown here is derived from an EMBL/GenBank/DDBJ whole genome shotgun (WGS) entry which is preliminary data.</text>
</comment>
<dbReference type="eggNOG" id="COG0796">
    <property type="taxonomic scope" value="Bacteria"/>
</dbReference>
<dbReference type="OrthoDB" id="9801055at2"/>
<dbReference type="Gene3D" id="3.40.50.1860">
    <property type="match status" value="2"/>
</dbReference>
<reference evidence="1 2" key="1">
    <citation type="submission" date="2010-07" db="EMBL/GenBank/DDBJ databases">
        <authorList>
            <person name="Muzny D."/>
            <person name="Qin X."/>
            <person name="Deng J."/>
            <person name="Jiang H."/>
            <person name="Liu Y."/>
            <person name="Qu J."/>
            <person name="Song X.-Z."/>
            <person name="Zhang L."/>
            <person name="Thornton R."/>
            <person name="Coyle M."/>
            <person name="Francisco L."/>
            <person name="Jackson L."/>
            <person name="Javaid M."/>
            <person name="Korchina V."/>
            <person name="Kovar C."/>
            <person name="Mata R."/>
            <person name="Mathew T."/>
            <person name="Ngo R."/>
            <person name="Nguyen L."/>
            <person name="Nguyen N."/>
            <person name="Okwuonu G."/>
            <person name="Ongeri F."/>
            <person name="Pham C."/>
            <person name="Simmons D."/>
            <person name="Wilczek-Boney K."/>
            <person name="Hale W."/>
            <person name="Jakkamsetti A."/>
            <person name="Pham P."/>
            <person name="Ruth R."/>
            <person name="San Lucas F."/>
            <person name="Warren J."/>
            <person name="Zhang J."/>
            <person name="Zhao Z."/>
            <person name="Zhou C."/>
            <person name="Zhu D."/>
            <person name="Lee S."/>
            <person name="Bess C."/>
            <person name="Blankenburg K."/>
            <person name="Forbes L."/>
            <person name="Fu Q."/>
            <person name="Gubbala S."/>
            <person name="Hirani K."/>
            <person name="Jayaseelan J.C."/>
            <person name="Lara F."/>
            <person name="Munidasa M."/>
            <person name="Palculict T."/>
            <person name="Patil S."/>
            <person name="Pu L.-L."/>
            <person name="Saada N."/>
            <person name="Tang L."/>
            <person name="Weissenberger G."/>
            <person name="Zhu Y."/>
            <person name="Hemphill L."/>
            <person name="Shang Y."/>
            <person name="Youmans B."/>
            <person name="Ayvaz T."/>
            <person name="Ross M."/>
            <person name="Santibanez J."/>
            <person name="Aqrawi P."/>
            <person name="Gross S."/>
            <person name="Joshi V."/>
            <person name="Fowler G."/>
            <person name="Nazareth L."/>
            <person name="Reid J."/>
            <person name="Worley K."/>
            <person name="Petrosino J."/>
            <person name="Highlander S."/>
            <person name="Gibbs R."/>
        </authorList>
    </citation>
    <scope>NUCLEOTIDE SEQUENCE [LARGE SCALE GENOMIC DNA]</scope>
    <source>
        <strain evidence="1 2">ATCC BAA-1640</strain>
    </source>
</reference>
<dbReference type="STRING" id="862517.HMPREF9225_1616"/>
<dbReference type="Pfam" id="PF01177">
    <property type="entry name" value="Asp_Glu_race"/>
    <property type="match status" value="1"/>
</dbReference>
<dbReference type="InterPro" id="IPR033134">
    <property type="entry name" value="Asp/Glu_racemase_AS_2"/>
</dbReference>
<sequence>MKVAVFAGTYVDTKMGSDLLEKNNFETILYPISKNPKEQSKLQFYSVEELTNIVKEKIEDAKENGAEKIFIYCNSLSVAIDLKYLRETTGMEIITPIDVYKNLDKKYKNIAIIAANSKSAFKIDQILCEEEFRNIVAIGNLTLVEAIEDKLNPEEIIKLLALDKLADYFNNIKREKLDLIILGCTHFPYIKEELERLTDIKILDPAAEMIKMLGE</sequence>
<dbReference type="SUPFAM" id="SSF53681">
    <property type="entry name" value="Aspartate/glutamate racemase"/>
    <property type="match status" value="1"/>
</dbReference>
<evidence type="ECO:0000313" key="1">
    <source>
        <dbReference type="EMBL" id="EFM24750.1"/>
    </source>
</evidence>
<protein>
    <submittedName>
        <fullName evidence="1">Asp/Glu/Hydantoin racemase</fullName>
    </submittedName>
</protein>
<proteinExistence type="predicted"/>
<dbReference type="Proteomes" id="UP000003280">
    <property type="component" value="Unassembled WGS sequence"/>
</dbReference>
<gene>
    <name evidence="1" type="ORF">HMPREF9225_1616</name>
</gene>
<dbReference type="GO" id="GO:0047661">
    <property type="term" value="F:amino-acid racemase activity"/>
    <property type="evidence" value="ECO:0007669"/>
    <property type="project" value="InterPro"/>
</dbReference>
<accession>E0NN77</accession>
<dbReference type="AlphaFoldDB" id="E0NN77"/>
<dbReference type="EMBL" id="AEEH01000048">
    <property type="protein sequence ID" value="EFM24750.1"/>
    <property type="molecule type" value="Genomic_DNA"/>
</dbReference>
<evidence type="ECO:0000313" key="2">
    <source>
        <dbReference type="Proteomes" id="UP000003280"/>
    </source>
</evidence>
<dbReference type="PROSITE" id="PS00924">
    <property type="entry name" value="ASP_GLU_RACEMASE_2"/>
    <property type="match status" value="1"/>
</dbReference>
<name>E0NN77_9FIRM</name>
<dbReference type="InterPro" id="IPR015942">
    <property type="entry name" value="Asp/Glu/hydantoin_racemase"/>
</dbReference>
<organism evidence="1 2">
    <name type="scientific">Peptoniphilus duerdenii ATCC BAA-1640</name>
    <dbReference type="NCBI Taxonomy" id="862517"/>
    <lineage>
        <taxon>Bacteria</taxon>
        <taxon>Bacillati</taxon>
        <taxon>Bacillota</taxon>
        <taxon>Tissierellia</taxon>
        <taxon>Tissierellales</taxon>
        <taxon>Peptoniphilaceae</taxon>
        <taxon>Peptoniphilus</taxon>
    </lineage>
</organism>